<feature type="non-terminal residue" evidence="4">
    <location>
        <position position="269"/>
    </location>
</feature>
<dbReference type="InterPro" id="IPR008921">
    <property type="entry name" value="DNA_pol3_clamp-load_cplx_C"/>
</dbReference>
<dbReference type="Gene3D" id="1.20.272.10">
    <property type="match status" value="1"/>
</dbReference>
<dbReference type="InterPro" id="IPR032423">
    <property type="entry name" value="AAA_assoc_2"/>
</dbReference>
<dbReference type="InterPro" id="IPR021886">
    <property type="entry name" value="MgsA_C"/>
</dbReference>
<accession>A0A1F4ZSG7</accession>
<dbReference type="Pfam" id="PF12002">
    <property type="entry name" value="MgsA_C"/>
    <property type="match status" value="1"/>
</dbReference>
<dbReference type="AlphaFoldDB" id="A0A1F4ZSG7"/>
<dbReference type="GO" id="GO:0000731">
    <property type="term" value="P:DNA synthesis involved in DNA repair"/>
    <property type="evidence" value="ECO:0007669"/>
    <property type="project" value="TreeGrafter"/>
</dbReference>
<dbReference type="InterPro" id="IPR051314">
    <property type="entry name" value="AAA_ATPase_RarA/MGS1/WRNIP1"/>
</dbReference>
<dbReference type="EMBL" id="MEXU01000055">
    <property type="protein sequence ID" value="OGD09311.1"/>
    <property type="molecule type" value="Genomic_DNA"/>
</dbReference>
<dbReference type="Gene3D" id="3.40.50.300">
    <property type="entry name" value="P-loop containing nucleotide triphosphate hydrolases"/>
    <property type="match status" value="1"/>
</dbReference>
<dbReference type="SMART" id="SM00382">
    <property type="entry name" value="AAA"/>
    <property type="match status" value="1"/>
</dbReference>
<dbReference type="GO" id="GO:0017116">
    <property type="term" value="F:single-stranded DNA helicase activity"/>
    <property type="evidence" value="ECO:0007669"/>
    <property type="project" value="TreeGrafter"/>
</dbReference>
<dbReference type="InterPro" id="IPR003593">
    <property type="entry name" value="AAA+_ATPase"/>
</dbReference>
<keyword evidence="1" id="KW-0547">Nucleotide-binding</keyword>
<dbReference type="FunFam" id="3.40.50.300:FF:000137">
    <property type="entry name" value="Replication-associated recombination protein A"/>
    <property type="match status" value="1"/>
</dbReference>
<dbReference type="InterPro" id="IPR027417">
    <property type="entry name" value="P-loop_NTPase"/>
</dbReference>
<dbReference type="GO" id="GO:0003677">
    <property type="term" value="F:DNA binding"/>
    <property type="evidence" value="ECO:0007669"/>
    <property type="project" value="InterPro"/>
</dbReference>
<dbReference type="GO" id="GO:0005524">
    <property type="term" value="F:ATP binding"/>
    <property type="evidence" value="ECO:0007669"/>
    <property type="project" value="UniProtKB-KW"/>
</dbReference>
<evidence type="ECO:0000313" key="5">
    <source>
        <dbReference type="Proteomes" id="UP000178188"/>
    </source>
</evidence>
<name>A0A1F4ZSG7_9BACT</name>
<dbReference type="GO" id="GO:0009378">
    <property type="term" value="F:four-way junction helicase activity"/>
    <property type="evidence" value="ECO:0007669"/>
    <property type="project" value="InterPro"/>
</dbReference>
<protein>
    <submittedName>
        <fullName evidence="4">AAA family ATPase</fullName>
    </submittedName>
</protein>
<dbReference type="Pfam" id="PF05496">
    <property type="entry name" value="RuvB_N"/>
    <property type="match status" value="1"/>
</dbReference>
<sequence>MDNEPLAERLRPGILDEFVGQEHLTGKSGPLRSAIEKKHLFSFILWGPPGTGKTTLARIYAGSLGAEFHQLSAVSAGKEDVKKVISLSLNLRQRRVLFLDEIHRFNKAQQDYLLPYVENGAITFIGATTENPSFEVISPLLSRCRVFTLEELETEDLKKIGERVRNSGIKIGEKEMEWAANFANGDARQFIGLLESTAKLYKNVSIENFKLTLQTKALRYDKGGEEHFNTISAFIKTMRAGDTDAALYYLARMVDAGEDPLFIARRMVV</sequence>
<dbReference type="Proteomes" id="UP000178188">
    <property type="component" value="Unassembled WGS sequence"/>
</dbReference>
<dbReference type="CDD" id="cd00009">
    <property type="entry name" value="AAA"/>
    <property type="match status" value="1"/>
</dbReference>
<keyword evidence="2" id="KW-0067">ATP-binding</keyword>
<evidence type="ECO:0000256" key="2">
    <source>
        <dbReference type="ARBA" id="ARBA00022840"/>
    </source>
</evidence>
<gene>
    <name evidence="4" type="ORF">A2395_03885</name>
</gene>
<dbReference type="SUPFAM" id="SSF48019">
    <property type="entry name" value="post-AAA+ oligomerization domain-like"/>
    <property type="match status" value="1"/>
</dbReference>
<dbReference type="InterPro" id="IPR008824">
    <property type="entry name" value="RuvB-like_N"/>
</dbReference>
<feature type="domain" description="AAA+ ATPase" evidence="3">
    <location>
        <begin position="39"/>
        <end position="156"/>
    </location>
</feature>
<dbReference type="GO" id="GO:0008047">
    <property type="term" value="F:enzyme activator activity"/>
    <property type="evidence" value="ECO:0007669"/>
    <property type="project" value="TreeGrafter"/>
</dbReference>
<dbReference type="GO" id="GO:0006310">
    <property type="term" value="P:DNA recombination"/>
    <property type="evidence" value="ECO:0007669"/>
    <property type="project" value="InterPro"/>
</dbReference>
<comment type="caution">
    <text evidence="4">The sequence shown here is derived from an EMBL/GenBank/DDBJ whole genome shotgun (WGS) entry which is preliminary data.</text>
</comment>
<dbReference type="PANTHER" id="PTHR13779">
    <property type="entry name" value="WERNER HELICASE-INTERACTING PROTEIN 1 FAMILY MEMBER"/>
    <property type="match status" value="1"/>
</dbReference>
<dbReference type="SUPFAM" id="SSF52540">
    <property type="entry name" value="P-loop containing nucleoside triphosphate hydrolases"/>
    <property type="match status" value="1"/>
</dbReference>
<dbReference type="PANTHER" id="PTHR13779:SF7">
    <property type="entry name" value="ATPASE WRNIP1"/>
    <property type="match status" value="1"/>
</dbReference>
<dbReference type="GO" id="GO:0006261">
    <property type="term" value="P:DNA-templated DNA replication"/>
    <property type="evidence" value="ECO:0007669"/>
    <property type="project" value="TreeGrafter"/>
</dbReference>
<evidence type="ECO:0000259" key="3">
    <source>
        <dbReference type="SMART" id="SM00382"/>
    </source>
</evidence>
<evidence type="ECO:0000256" key="1">
    <source>
        <dbReference type="ARBA" id="ARBA00022741"/>
    </source>
</evidence>
<proteinExistence type="predicted"/>
<organism evidence="4 5">
    <name type="scientific">Candidatus Amesbacteria bacterium RIFOXYB1_FULL_47_9</name>
    <dbReference type="NCBI Taxonomy" id="1797266"/>
    <lineage>
        <taxon>Bacteria</taxon>
        <taxon>Candidatus Amesiibacteriota</taxon>
    </lineage>
</organism>
<reference evidence="4 5" key="1">
    <citation type="journal article" date="2016" name="Nat. Commun.">
        <title>Thousands of microbial genomes shed light on interconnected biogeochemical processes in an aquifer system.</title>
        <authorList>
            <person name="Anantharaman K."/>
            <person name="Brown C.T."/>
            <person name="Hug L.A."/>
            <person name="Sharon I."/>
            <person name="Castelle C.J."/>
            <person name="Probst A.J."/>
            <person name="Thomas B.C."/>
            <person name="Singh A."/>
            <person name="Wilkins M.J."/>
            <person name="Karaoz U."/>
            <person name="Brodie E.L."/>
            <person name="Williams K.H."/>
            <person name="Hubbard S.S."/>
            <person name="Banfield J.F."/>
        </authorList>
    </citation>
    <scope>NUCLEOTIDE SEQUENCE [LARGE SCALE GENOMIC DNA]</scope>
</reference>
<dbReference type="Pfam" id="PF16193">
    <property type="entry name" value="AAA_assoc_2"/>
    <property type="match status" value="1"/>
</dbReference>
<evidence type="ECO:0000313" key="4">
    <source>
        <dbReference type="EMBL" id="OGD09311.1"/>
    </source>
</evidence>